<protein>
    <submittedName>
        <fullName evidence="2">Uncharacterized protein</fullName>
    </submittedName>
</protein>
<evidence type="ECO:0000256" key="1">
    <source>
        <dbReference type="SAM" id="MobiDB-lite"/>
    </source>
</evidence>
<keyword evidence="3" id="KW-1185">Reference proteome</keyword>
<evidence type="ECO:0000313" key="2">
    <source>
        <dbReference type="EMBL" id="AFT68882.1"/>
    </source>
</evidence>
<dbReference type="RefSeq" id="WP_014992963.1">
    <property type="nucleotide sequence ID" value="NC_018691.1"/>
</dbReference>
<dbReference type="EMBL" id="CP003466">
    <property type="protein sequence ID" value="AFT68882.1"/>
    <property type="molecule type" value="Genomic_DNA"/>
</dbReference>
<dbReference type="HOGENOM" id="CLU_3021595_0_0_6"/>
<dbReference type="PATRIC" id="fig|930169.3.peg.579"/>
<accession>K0CB20</accession>
<proteinExistence type="predicted"/>
<feature type="region of interest" description="Disordered" evidence="1">
    <location>
        <begin position="1"/>
        <end position="30"/>
    </location>
</feature>
<dbReference type="AlphaFoldDB" id="K0CB20"/>
<name>K0CB20_ALCDB</name>
<dbReference type="KEGG" id="adi:B5T_00597"/>
<reference evidence="2 3" key="1">
    <citation type="journal article" date="2012" name="J. Bacteriol.">
        <title>Complete genome sequence of Alcanivorax dieselolei type strain B5.</title>
        <authorList>
            <person name="Lai Q."/>
            <person name="Li W."/>
            <person name="Shao Z."/>
        </authorList>
    </citation>
    <scope>NUCLEOTIDE SEQUENCE [LARGE SCALE GENOMIC DNA]</scope>
    <source>
        <strain evidence="3">DSM 16502 / CGMCC 1.3690 / B-5</strain>
    </source>
</reference>
<dbReference type="STRING" id="930169.B5T_00597"/>
<evidence type="ECO:0000313" key="3">
    <source>
        <dbReference type="Proteomes" id="UP000006286"/>
    </source>
</evidence>
<gene>
    <name evidence="2" type="ordered locus">B5T_00597</name>
</gene>
<sequence length="55" mass="6209">MYQFNDAQPVALTAPGETPHPGEPRYARNPPAGWIGFATHANDTWEYRMQNHAVK</sequence>
<dbReference type="Proteomes" id="UP000006286">
    <property type="component" value="Chromosome"/>
</dbReference>
<organism evidence="2 3">
    <name type="scientific">Alcanivorax dieselolei (strain DSM 16502 / CGMCC 1.3690 / MCCC 1A00001 / B-5)</name>
    <name type="common">Alloalcanivorax dieselolei</name>
    <dbReference type="NCBI Taxonomy" id="930169"/>
    <lineage>
        <taxon>Bacteria</taxon>
        <taxon>Pseudomonadati</taxon>
        <taxon>Pseudomonadota</taxon>
        <taxon>Gammaproteobacteria</taxon>
        <taxon>Oceanospirillales</taxon>
        <taxon>Alcanivoracaceae</taxon>
        <taxon>Alloalcanivorax</taxon>
    </lineage>
</organism>